<evidence type="ECO:0000256" key="4">
    <source>
        <dbReference type="ARBA" id="ARBA00022638"/>
    </source>
</evidence>
<gene>
    <name evidence="9" type="ORF">QE152_g23638</name>
</gene>
<evidence type="ECO:0000313" key="9">
    <source>
        <dbReference type="EMBL" id="KAK9717658.1"/>
    </source>
</evidence>
<evidence type="ECO:0000256" key="2">
    <source>
        <dbReference type="ARBA" id="ARBA00012732"/>
    </source>
</evidence>
<evidence type="ECO:0000256" key="3">
    <source>
        <dbReference type="ARBA" id="ARBA00022529"/>
    </source>
</evidence>
<feature type="disulfide bond" evidence="7">
    <location>
        <begin position="37"/>
        <end position="43"/>
    </location>
</feature>
<protein>
    <recommendedName>
        <fullName evidence="2">lysozyme</fullName>
        <ecNumber evidence="2">3.2.1.17</ecNumber>
    </recommendedName>
</protein>
<name>A0AAW1KH34_POPJA</name>
<dbReference type="InterPro" id="IPR008597">
    <property type="entry name" value="Invert_lysozyme"/>
</dbReference>
<comment type="catalytic activity">
    <reaction evidence="1">
        <text>Hydrolysis of (1-&gt;4)-beta-linkages between N-acetylmuramic acid and N-acetyl-D-glucosamine residues in a peptidoglycan and between N-acetyl-D-glucosamine residues in chitodextrins.</text>
        <dbReference type="EC" id="3.2.1.17"/>
    </reaction>
</comment>
<evidence type="ECO:0000256" key="1">
    <source>
        <dbReference type="ARBA" id="ARBA00000632"/>
    </source>
</evidence>
<evidence type="ECO:0000256" key="6">
    <source>
        <dbReference type="ARBA" id="ARBA00023295"/>
    </source>
</evidence>
<feature type="disulfide bond" evidence="7">
    <location>
        <begin position="81"/>
        <end position="87"/>
    </location>
</feature>
<keyword evidence="4" id="KW-0081">Bacteriolytic enzyme</keyword>
<evidence type="ECO:0000313" key="10">
    <source>
        <dbReference type="Proteomes" id="UP001458880"/>
    </source>
</evidence>
<keyword evidence="8" id="KW-0732">Signal</keyword>
<feature type="chain" id="PRO_5044013469" description="lysozyme" evidence="8">
    <location>
        <begin position="21"/>
        <end position="191"/>
    </location>
</feature>
<dbReference type="PROSITE" id="PS51909">
    <property type="entry name" value="LYSOZYME_I"/>
    <property type="match status" value="1"/>
</dbReference>
<comment type="caution">
    <text evidence="9">The sequence shown here is derived from an EMBL/GenBank/DDBJ whole genome shotgun (WGS) entry which is preliminary data.</text>
</comment>
<dbReference type="GO" id="GO:0003796">
    <property type="term" value="F:lysozyme activity"/>
    <property type="evidence" value="ECO:0007669"/>
    <property type="project" value="UniProtKB-EC"/>
</dbReference>
<dbReference type="EC" id="3.2.1.17" evidence="2"/>
<dbReference type="GO" id="GO:0042742">
    <property type="term" value="P:defense response to bacterium"/>
    <property type="evidence" value="ECO:0007669"/>
    <property type="project" value="UniProtKB-KW"/>
</dbReference>
<dbReference type="EMBL" id="JASPKY010000237">
    <property type="protein sequence ID" value="KAK9717658.1"/>
    <property type="molecule type" value="Genomic_DNA"/>
</dbReference>
<dbReference type="AlphaFoldDB" id="A0AAW1KH34"/>
<dbReference type="Gene3D" id="1.10.530.10">
    <property type="match status" value="1"/>
</dbReference>
<reference evidence="9 10" key="1">
    <citation type="journal article" date="2024" name="BMC Genomics">
        <title>De novo assembly and annotation of Popillia japonica's genome with initial clues to its potential as an invasive pest.</title>
        <authorList>
            <person name="Cucini C."/>
            <person name="Boschi S."/>
            <person name="Funari R."/>
            <person name="Cardaioli E."/>
            <person name="Iannotti N."/>
            <person name="Marturano G."/>
            <person name="Paoli F."/>
            <person name="Bruttini M."/>
            <person name="Carapelli A."/>
            <person name="Frati F."/>
            <person name="Nardi F."/>
        </authorList>
    </citation>
    <scope>NUCLEOTIDE SEQUENCE [LARGE SCALE GENOMIC DNA]</scope>
    <source>
        <strain evidence="9">DMR45628</strain>
    </source>
</reference>
<keyword evidence="6" id="KW-0326">Glycosidase</keyword>
<keyword evidence="3" id="KW-0929">Antimicrobial</keyword>
<organism evidence="9 10">
    <name type="scientific">Popillia japonica</name>
    <name type="common">Japanese beetle</name>
    <dbReference type="NCBI Taxonomy" id="7064"/>
    <lineage>
        <taxon>Eukaryota</taxon>
        <taxon>Metazoa</taxon>
        <taxon>Ecdysozoa</taxon>
        <taxon>Arthropoda</taxon>
        <taxon>Hexapoda</taxon>
        <taxon>Insecta</taxon>
        <taxon>Pterygota</taxon>
        <taxon>Neoptera</taxon>
        <taxon>Endopterygota</taxon>
        <taxon>Coleoptera</taxon>
        <taxon>Polyphaga</taxon>
        <taxon>Scarabaeiformia</taxon>
        <taxon>Scarabaeidae</taxon>
        <taxon>Rutelinae</taxon>
        <taxon>Popillia</taxon>
    </lineage>
</organism>
<keyword evidence="5" id="KW-0378">Hydrolase</keyword>
<evidence type="ECO:0000256" key="8">
    <source>
        <dbReference type="SAM" id="SignalP"/>
    </source>
</evidence>
<keyword evidence="10" id="KW-1185">Reference proteome</keyword>
<dbReference type="Pfam" id="PF05497">
    <property type="entry name" value="Destabilase"/>
    <property type="match status" value="1"/>
</dbReference>
<keyword evidence="7" id="KW-1015">Disulfide bond</keyword>
<sequence length="191" mass="21668">MKIVIAFLIVSISFVQDSEQLQNLLNTKMHKCIECLCHARTGCYNRITCANYSINRSYWETAGSPSLPGDDPDDERSYTKCMQNENCILNTIVGYTSSFNNLDCNCDGLYDCQDMLKLHLSGDKCGEIMNQYSMDRFNNCAARNGLPRLSSNEKCKVEAEIFAIDNLTFTGNIKIEENIIISFFCLWLKGD</sequence>
<evidence type="ECO:0000256" key="7">
    <source>
        <dbReference type="PIRSR" id="PIRSR608597-3"/>
    </source>
</evidence>
<evidence type="ECO:0000256" key="5">
    <source>
        <dbReference type="ARBA" id="ARBA00022801"/>
    </source>
</evidence>
<feature type="signal peptide" evidence="8">
    <location>
        <begin position="1"/>
        <end position="20"/>
    </location>
</feature>
<dbReference type="GO" id="GO:0031640">
    <property type="term" value="P:killing of cells of another organism"/>
    <property type="evidence" value="ECO:0007669"/>
    <property type="project" value="UniProtKB-KW"/>
</dbReference>
<dbReference type="Proteomes" id="UP001458880">
    <property type="component" value="Unassembled WGS sequence"/>
</dbReference>
<proteinExistence type="predicted"/>
<feature type="disulfide bond" evidence="7">
    <location>
        <begin position="32"/>
        <end position="112"/>
    </location>
</feature>
<accession>A0AAW1KH34</accession>